<keyword evidence="1" id="KW-0812">Transmembrane</keyword>
<reference evidence="2" key="1">
    <citation type="submission" date="2023-10" db="EMBL/GenBank/DDBJ databases">
        <authorList>
            <person name="Chen Y."/>
            <person name="Shah S."/>
            <person name="Dougan E. K."/>
            <person name="Thang M."/>
            <person name="Chan C."/>
        </authorList>
    </citation>
    <scope>NUCLEOTIDE SEQUENCE [LARGE SCALE GENOMIC DNA]</scope>
</reference>
<dbReference type="Proteomes" id="UP001189429">
    <property type="component" value="Unassembled WGS sequence"/>
</dbReference>
<name>A0ABN9X872_9DINO</name>
<keyword evidence="3" id="KW-1185">Reference proteome</keyword>
<evidence type="ECO:0000256" key="1">
    <source>
        <dbReference type="SAM" id="Phobius"/>
    </source>
</evidence>
<evidence type="ECO:0000313" key="2">
    <source>
        <dbReference type="EMBL" id="CAK0895654.1"/>
    </source>
</evidence>
<gene>
    <name evidence="2" type="ORF">PCOR1329_LOCUS74338</name>
</gene>
<protein>
    <submittedName>
        <fullName evidence="2">Uncharacterized protein</fullName>
    </submittedName>
</protein>
<organism evidence="2 3">
    <name type="scientific">Prorocentrum cordatum</name>
    <dbReference type="NCBI Taxonomy" id="2364126"/>
    <lineage>
        <taxon>Eukaryota</taxon>
        <taxon>Sar</taxon>
        <taxon>Alveolata</taxon>
        <taxon>Dinophyceae</taxon>
        <taxon>Prorocentrales</taxon>
        <taxon>Prorocentraceae</taxon>
        <taxon>Prorocentrum</taxon>
    </lineage>
</organism>
<evidence type="ECO:0000313" key="3">
    <source>
        <dbReference type="Proteomes" id="UP001189429"/>
    </source>
</evidence>
<feature type="transmembrane region" description="Helical" evidence="1">
    <location>
        <begin position="33"/>
        <end position="50"/>
    </location>
</feature>
<proteinExistence type="predicted"/>
<keyword evidence="1" id="KW-1133">Transmembrane helix</keyword>
<accession>A0ABN9X872</accession>
<comment type="caution">
    <text evidence="2">The sequence shown here is derived from an EMBL/GenBank/DDBJ whole genome shotgun (WGS) entry which is preliminary data.</text>
</comment>
<keyword evidence="1" id="KW-0472">Membrane</keyword>
<dbReference type="EMBL" id="CAUYUJ010020071">
    <property type="protein sequence ID" value="CAK0895654.1"/>
    <property type="molecule type" value="Genomic_DNA"/>
</dbReference>
<sequence>MDLKDIPDRWKRFHPDNPPYRYFPNRTRKQTMIYSWLAIAGCTAFGYLLAEAIEWKNSNKPEMYNEYAKSSMSLEHHAFAENQKQAFTEILMRARRQRLGLPAQAHGSVEIKDPFGDDE</sequence>